<accession>A0AC59ZY49</accession>
<dbReference type="Proteomes" id="UP001162501">
    <property type="component" value="Chromosome 5"/>
</dbReference>
<name>A0AC59ZY49_RANTA</name>
<evidence type="ECO:0000313" key="2">
    <source>
        <dbReference type="Proteomes" id="UP001162501"/>
    </source>
</evidence>
<sequence length="473" mass="53537">MLCPFCAGLQASPSAENSRAESDSVVQVLSLLPQATMAAAALSALHQGSVTFEDVAMFFSWEEWCLLDEAQIQLHLDVMLENFALVCMLGFWCGTQDGETPSEQSESAEGVSQISTPRAGSSPENVQPCKICTPVLRDISHLTEEQRNINNSGQKAYICGACGKQFFFTANIQQHQIQHIGQKSFQFGMGSPTFLKSCMIHARENLSPNMEIANNFVANTELQQQDTSTREKQNNSKECEAVFHSGKSHQSWKEGKIASSHTDILAEDEGVLASKGFCEFSKQRKASTQKINLIQHQKVHTEERPYECSQCGKFFSHRFRFLAHQRVRCVARLYDCSECGKSFSQRENLTAHRKIHSGENSYECKQCNKSFTQKFNLIEHQRVHTGEKPYQCSQCGKCFAHKSSCLAHQRVHTRERPYECSECQKSLTNRSSLSYHLRLHTGEKPYESNECGKCFTTRSMLCNHQSTQWRKTF</sequence>
<evidence type="ECO:0000313" key="1">
    <source>
        <dbReference type="EMBL" id="CAN0528248.1"/>
    </source>
</evidence>
<reference evidence="1" key="2">
    <citation type="submission" date="2025-03" db="EMBL/GenBank/DDBJ databases">
        <authorList>
            <consortium name="ELIXIR-Norway"/>
            <consortium name="Elixir Norway"/>
        </authorList>
    </citation>
    <scope>NUCLEOTIDE SEQUENCE</scope>
</reference>
<dbReference type="EMBL" id="OX596089">
    <property type="protein sequence ID" value="CAN0528248.1"/>
    <property type="molecule type" value="Genomic_DNA"/>
</dbReference>
<proteinExistence type="predicted"/>
<protein>
    <submittedName>
        <fullName evidence="1">Uncharacterized protein</fullName>
    </submittedName>
</protein>
<organism evidence="1 2">
    <name type="scientific">Rangifer tarandus platyrhynchus</name>
    <name type="common">Svalbard reindeer</name>
    <dbReference type="NCBI Taxonomy" id="3082113"/>
    <lineage>
        <taxon>Eukaryota</taxon>
        <taxon>Metazoa</taxon>
        <taxon>Chordata</taxon>
        <taxon>Craniata</taxon>
        <taxon>Vertebrata</taxon>
        <taxon>Euteleostomi</taxon>
        <taxon>Mammalia</taxon>
        <taxon>Eutheria</taxon>
        <taxon>Laurasiatheria</taxon>
        <taxon>Artiodactyla</taxon>
        <taxon>Ruminantia</taxon>
        <taxon>Pecora</taxon>
        <taxon>Cervidae</taxon>
        <taxon>Odocoileinae</taxon>
        <taxon>Rangifer</taxon>
    </lineage>
</organism>
<gene>
    <name evidence="1" type="ORF">MRATA1EN22A_LOCUS24327</name>
</gene>
<reference evidence="1" key="1">
    <citation type="submission" date="2023-05" db="EMBL/GenBank/DDBJ databases">
        <authorList>
            <consortium name="ELIXIR-Norway"/>
        </authorList>
    </citation>
    <scope>NUCLEOTIDE SEQUENCE</scope>
</reference>